<feature type="non-terminal residue" evidence="2">
    <location>
        <position position="1"/>
    </location>
</feature>
<sequence>EKNPPSLLLCAVVPLQQCDIVCDLCLLLYPFIHFPTLCERLDVQCFSRKDGLLNSCIMLSEAQPLPGSLLSAQKRPVVWRYRPVMLIGCNVYLLHCSQDVLFLRHVFERDQDKGDTGDVTPLFAGLLEGMFPASNMDLGVCTKNGKSDFYTTLRCQGILTISINDKACHLPQQQSQQEAQVQQTETIPSHSDGNGPVSPVNP</sequence>
<dbReference type="EMBL" id="VOFY01000016">
    <property type="protein sequence ID" value="KAA8584610.1"/>
    <property type="molecule type" value="Genomic_DNA"/>
</dbReference>
<dbReference type="AlphaFoldDB" id="A0A5J5CVL9"/>
<feature type="region of interest" description="Disordered" evidence="1">
    <location>
        <begin position="172"/>
        <end position="202"/>
    </location>
</feature>
<organism evidence="2 3">
    <name type="scientific">Etheostoma spectabile</name>
    <name type="common">orangethroat darter</name>
    <dbReference type="NCBI Taxonomy" id="54343"/>
    <lineage>
        <taxon>Eukaryota</taxon>
        <taxon>Metazoa</taxon>
        <taxon>Chordata</taxon>
        <taxon>Craniata</taxon>
        <taxon>Vertebrata</taxon>
        <taxon>Euteleostomi</taxon>
        <taxon>Actinopterygii</taxon>
        <taxon>Neopterygii</taxon>
        <taxon>Teleostei</taxon>
        <taxon>Neoteleostei</taxon>
        <taxon>Acanthomorphata</taxon>
        <taxon>Eupercaria</taxon>
        <taxon>Perciformes</taxon>
        <taxon>Percoidei</taxon>
        <taxon>Percidae</taxon>
        <taxon>Etheostomatinae</taxon>
        <taxon>Etheostoma</taxon>
    </lineage>
</organism>
<protein>
    <submittedName>
        <fullName evidence="2">Uncharacterized protein</fullName>
    </submittedName>
</protein>
<comment type="caution">
    <text evidence="2">The sequence shown here is derived from an EMBL/GenBank/DDBJ whole genome shotgun (WGS) entry which is preliminary data.</text>
</comment>
<evidence type="ECO:0000313" key="3">
    <source>
        <dbReference type="Proteomes" id="UP000327493"/>
    </source>
</evidence>
<evidence type="ECO:0000313" key="2">
    <source>
        <dbReference type="EMBL" id="KAA8584610.1"/>
    </source>
</evidence>
<name>A0A5J5CVL9_9PERO</name>
<dbReference type="Proteomes" id="UP000327493">
    <property type="component" value="Chromosome 16"/>
</dbReference>
<accession>A0A5J5CVL9</accession>
<evidence type="ECO:0000256" key="1">
    <source>
        <dbReference type="SAM" id="MobiDB-lite"/>
    </source>
</evidence>
<feature type="compositionally biased region" description="Low complexity" evidence="1">
    <location>
        <begin position="172"/>
        <end position="183"/>
    </location>
</feature>
<gene>
    <name evidence="2" type="ORF">FQN60_008395</name>
</gene>
<keyword evidence="3" id="KW-1185">Reference proteome</keyword>
<reference evidence="2 3" key="1">
    <citation type="submission" date="2019-08" db="EMBL/GenBank/DDBJ databases">
        <title>A chromosome-level genome assembly, high-density linkage maps, and genome scans reveal the genomic architecture of hybrid incompatibilities underlying speciation via character displacement in darters (Percidae: Etheostominae).</title>
        <authorList>
            <person name="Moran R.L."/>
            <person name="Catchen J.M."/>
            <person name="Fuller R.C."/>
        </authorList>
    </citation>
    <scope>NUCLEOTIDE SEQUENCE [LARGE SCALE GENOMIC DNA]</scope>
    <source>
        <strain evidence="2">EspeVRDwgs_2016</strain>
        <tissue evidence="2">Muscle</tissue>
    </source>
</reference>
<proteinExistence type="predicted"/>